<dbReference type="Gene3D" id="3.30.2010.10">
    <property type="entry name" value="Metalloproteases ('zincins'), catalytic domain"/>
    <property type="match status" value="1"/>
</dbReference>
<dbReference type="Proteomes" id="UP000536835">
    <property type="component" value="Unassembled WGS sequence"/>
</dbReference>
<dbReference type="PANTHER" id="PTHR30399:SF1">
    <property type="entry name" value="UTP PYROPHOSPHATASE"/>
    <property type="match status" value="1"/>
</dbReference>
<evidence type="ECO:0000313" key="2">
    <source>
        <dbReference type="EMBL" id="NNU16965.1"/>
    </source>
</evidence>
<accession>A0A7Y3RNP6</accession>
<dbReference type="CDD" id="cd07344">
    <property type="entry name" value="M48_yhfN_like"/>
    <property type="match status" value="1"/>
</dbReference>
<dbReference type="InterPro" id="IPR053136">
    <property type="entry name" value="UTP_pyrophosphatase-like"/>
</dbReference>
<evidence type="ECO:0000259" key="1">
    <source>
        <dbReference type="Pfam" id="PF01863"/>
    </source>
</evidence>
<dbReference type="InterPro" id="IPR002725">
    <property type="entry name" value="YgjP-like_metallopeptidase"/>
</dbReference>
<dbReference type="RefSeq" id="WP_173199931.1">
    <property type="nucleotide sequence ID" value="NZ_JABFCX010000003.1"/>
</dbReference>
<protein>
    <submittedName>
        <fullName evidence="2">M48 family metallopeptidase</fullName>
    </submittedName>
</protein>
<name>A0A7Y3RNP6_9PROT</name>
<proteinExistence type="predicted"/>
<dbReference type="EMBL" id="JABFCX010000003">
    <property type="protein sequence ID" value="NNU16965.1"/>
    <property type="molecule type" value="Genomic_DNA"/>
</dbReference>
<sequence length="220" mass="24651">MPIEVRRHPRAKRFVLRVSGGVIQLTIPTRARIGEAASWARSQAAFVEKRLAGEPEARPFVMGETVPVLGEELEIVQGLKVHGEREAGRWAIAPAAPDALAKRMEQGLRKVALLEGERALKSFWQKLGVPDGDVSVRAYKRRWGACGSDGSTALNWRLVFAPRFVFDYVAAHEAAHRLEMNHSRRFWSIVEELDPKYPKAERWLKDHGASLYAYGASLDA</sequence>
<dbReference type="PANTHER" id="PTHR30399">
    <property type="entry name" value="UNCHARACTERIZED PROTEIN YGJP"/>
    <property type="match status" value="1"/>
</dbReference>
<gene>
    <name evidence="2" type="ORF">HK107_11605</name>
</gene>
<evidence type="ECO:0000313" key="3">
    <source>
        <dbReference type="Proteomes" id="UP000536835"/>
    </source>
</evidence>
<comment type="caution">
    <text evidence="2">The sequence shown here is derived from an EMBL/GenBank/DDBJ whole genome shotgun (WGS) entry which is preliminary data.</text>
</comment>
<keyword evidence="3" id="KW-1185">Reference proteome</keyword>
<feature type="domain" description="YgjP-like metallopeptidase" evidence="1">
    <location>
        <begin position="12"/>
        <end position="207"/>
    </location>
</feature>
<dbReference type="Pfam" id="PF01863">
    <property type="entry name" value="YgjP-like"/>
    <property type="match status" value="1"/>
</dbReference>
<reference evidence="2 3" key="1">
    <citation type="submission" date="2020-05" db="EMBL/GenBank/DDBJ databases">
        <title>Parvularcula mediterraneae sp. nov., isolated from polypropylene straw from shallow seawater of the seashore of Laganas in Zakynthos island, Greece.</title>
        <authorList>
            <person name="Szabo I."/>
            <person name="Al-Omari J."/>
            <person name="Rado J."/>
            <person name="Szerdahelyi G.S."/>
        </authorList>
    </citation>
    <scope>NUCLEOTIDE SEQUENCE [LARGE SCALE GENOMIC DNA]</scope>
    <source>
        <strain evidence="2 3">ZS-1/3</strain>
    </source>
</reference>
<dbReference type="AlphaFoldDB" id="A0A7Y3RNP6"/>
<organism evidence="2 3">
    <name type="scientific">Parvularcula mediterranea</name>
    <dbReference type="NCBI Taxonomy" id="2732508"/>
    <lineage>
        <taxon>Bacteria</taxon>
        <taxon>Pseudomonadati</taxon>
        <taxon>Pseudomonadota</taxon>
        <taxon>Alphaproteobacteria</taxon>
        <taxon>Parvularculales</taxon>
        <taxon>Parvularculaceae</taxon>
        <taxon>Parvularcula</taxon>
    </lineage>
</organism>